<accession>A0ABR3D4K1</accession>
<protein>
    <submittedName>
        <fullName evidence="1">Uncharacterized protein</fullName>
    </submittedName>
</protein>
<name>A0ABR3D4K1_NEUIN</name>
<comment type="caution">
    <text evidence="1">The sequence shown here is derived from an EMBL/GenBank/DDBJ whole genome shotgun (WGS) entry which is preliminary data.</text>
</comment>
<evidence type="ECO:0000313" key="2">
    <source>
        <dbReference type="Proteomes" id="UP001451303"/>
    </source>
</evidence>
<dbReference type="Proteomes" id="UP001451303">
    <property type="component" value="Unassembled WGS sequence"/>
</dbReference>
<reference evidence="1 2" key="1">
    <citation type="submission" date="2023-09" db="EMBL/GenBank/DDBJ databases">
        <title>Multi-omics analysis of a traditional fermented food reveals byproduct-associated fungal strains for waste-to-food upcycling.</title>
        <authorList>
            <consortium name="Lawrence Berkeley National Laboratory"/>
            <person name="Rekdal V.M."/>
            <person name="Villalobos-Escobedo J.M."/>
            <person name="Rodriguez-Valeron N."/>
            <person name="Garcia M.O."/>
            <person name="Vasquez D.P."/>
            <person name="Damayanti I."/>
            <person name="Sorensen P.M."/>
            <person name="Baidoo E.E."/>
            <person name="De Carvalho A.C."/>
            <person name="Riley R."/>
            <person name="Lipzen A."/>
            <person name="He G."/>
            <person name="Yan M."/>
            <person name="Haridas S."/>
            <person name="Daum C."/>
            <person name="Yoshinaga Y."/>
            <person name="Ng V."/>
            <person name="Grigoriev I.V."/>
            <person name="Munk R."/>
            <person name="Nuraida L."/>
            <person name="Wijaya C.H."/>
            <person name="Morales P.-C."/>
            <person name="Keasling J.D."/>
        </authorList>
    </citation>
    <scope>NUCLEOTIDE SEQUENCE [LARGE SCALE GENOMIC DNA]</scope>
    <source>
        <strain evidence="1 2">FGSC 2613</strain>
    </source>
</reference>
<feature type="non-terminal residue" evidence="1">
    <location>
        <position position="1"/>
    </location>
</feature>
<organism evidence="1 2">
    <name type="scientific">Neurospora intermedia</name>
    <dbReference type="NCBI Taxonomy" id="5142"/>
    <lineage>
        <taxon>Eukaryota</taxon>
        <taxon>Fungi</taxon>
        <taxon>Dikarya</taxon>
        <taxon>Ascomycota</taxon>
        <taxon>Pezizomycotina</taxon>
        <taxon>Sordariomycetes</taxon>
        <taxon>Sordariomycetidae</taxon>
        <taxon>Sordariales</taxon>
        <taxon>Sordariaceae</taxon>
        <taxon>Neurospora</taxon>
    </lineage>
</organism>
<sequence>IIRLTSNKASGSNWPDVSAKTATRIRTALVDSDHGNIAPGSSKVFSSCFRY</sequence>
<proteinExistence type="predicted"/>
<gene>
    <name evidence="1" type="ORF">QR685DRAFT_448430</name>
</gene>
<dbReference type="EMBL" id="JAVLET010000009">
    <property type="protein sequence ID" value="KAL0467567.1"/>
    <property type="molecule type" value="Genomic_DNA"/>
</dbReference>
<evidence type="ECO:0000313" key="1">
    <source>
        <dbReference type="EMBL" id="KAL0467567.1"/>
    </source>
</evidence>
<keyword evidence="2" id="KW-1185">Reference proteome</keyword>